<feature type="compositionally biased region" description="Basic and acidic residues" evidence="1">
    <location>
        <begin position="118"/>
        <end position="134"/>
    </location>
</feature>
<name>A0ABT3CFX9_9MYCO</name>
<sequence>MGTAQEHILRIDQTGRDVAVISCYWTVGTALAQPNAQYRIKGNPPPYTGVYVNRVDLQTPPAPQVLPPQRGPSNYPFIDIFGQWRVIGSLHPAGSTDLQSEWPEYTQDLDACTTKSPEPLDRREYLTSADRPRSDFPTLPASPGWPAQSQ</sequence>
<gene>
    <name evidence="2" type="ORF">H7J73_20270</name>
</gene>
<accession>A0ABT3CFX9</accession>
<organism evidence="2 3">
    <name type="scientific">Mycolicibacterium komossense</name>
    <dbReference type="NCBI Taxonomy" id="1779"/>
    <lineage>
        <taxon>Bacteria</taxon>
        <taxon>Bacillati</taxon>
        <taxon>Actinomycetota</taxon>
        <taxon>Actinomycetes</taxon>
        <taxon>Mycobacteriales</taxon>
        <taxon>Mycobacteriaceae</taxon>
        <taxon>Mycolicibacterium</taxon>
    </lineage>
</organism>
<dbReference type="Proteomes" id="UP001526201">
    <property type="component" value="Unassembled WGS sequence"/>
</dbReference>
<evidence type="ECO:0000313" key="2">
    <source>
        <dbReference type="EMBL" id="MCV7228352.1"/>
    </source>
</evidence>
<reference evidence="2 3" key="1">
    <citation type="journal article" date="2022" name="BMC Genomics">
        <title>Comparative genome analysis of mycobacteria focusing on tRNA and non-coding RNA.</title>
        <authorList>
            <person name="Behra P.R.K."/>
            <person name="Pettersson B.M.F."/>
            <person name="Ramesh M."/>
            <person name="Das S."/>
            <person name="Dasgupta S."/>
            <person name="Kirsebom L.A."/>
        </authorList>
    </citation>
    <scope>NUCLEOTIDE SEQUENCE [LARGE SCALE GENOMIC DNA]</scope>
    <source>
        <strain evidence="2 3">DSM 44078</strain>
    </source>
</reference>
<evidence type="ECO:0000256" key="1">
    <source>
        <dbReference type="SAM" id="MobiDB-lite"/>
    </source>
</evidence>
<proteinExistence type="predicted"/>
<feature type="region of interest" description="Disordered" evidence="1">
    <location>
        <begin position="111"/>
        <end position="150"/>
    </location>
</feature>
<dbReference type="EMBL" id="JACKTY010000032">
    <property type="protein sequence ID" value="MCV7228352.1"/>
    <property type="molecule type" value="Genomic_DNA"/>
</dbReference>
<comment type="caution">
    <text evidence="2">The sequence shown here is derived from an EMBL/GenBank/DDBJ whole genome shotgun (WGS) entry which is preliminary data.</text>
</comment>
<dbReference type="RefSeq" id="WP_264069469.1">
    <property type="nucleotide sequence ID" value="NZ_JACKTY010000032.1"/>
</dbReference>
<keyword evidence="3" id="KW-1185">Reference proteome</keyword>
<evidence type="ECO:0000313" key="3">
    <source>
        <dbReference type="Proteomes" id="UP001526201"/>
    </source>
</evidence>
<protein>
    <submittedName>
        <fullName evidence="2">Uncharacterized protein</fullName>
    </submittedName>
</protein>